<dbReference type="InterPro" id="IPR011009">
    <property type="entry name" value="Kinase-like_dom_sf"/>
</dbReference>
<evidence type="ECO:0000313" key="8">
    <source>
        <dbReference type="EMBL" id="EEC47467.1"/>
    </source>
</evidence>
<keyword evidence="5" id="KW-0067">ATP-binding</keyword>
<dbReference type="InterPro" id="IPR050494">
    <property type="entry name" value="Ser_Thr_dual-spec_kinase"/>
</dbReference>
<dbReference type="InterPro" id="IPR000719">
    <property type="entry name" value="Prot_kinase_dom"/>
</dbReference>
<dbReference type="InterPro" id="IPR008271">
    <property type="entry name" value="Ser/Thr_kinase_AS"/>
</dbReference>
<dbReference type="Proteomes" id="UP000000759">
    <property type="component" value="Chromosome 10"/>
</dbReference>
<accession>B7G196</accession>
<keyword evidence="9" id="KW-1185">Reference proteome</keyword>
<evidence type="ECO:0000256" key="3">
    <source>
        <dbReference type="ARBA" id="ARBA00022741"/>
    </source>
</evidence>
<feature type="compositionally biased region" description="Basic and acidic residues" evidence="6">
    <location>
        <begin position="299"/>
        <end position="308"/>
    </location>
</feature>
<evidence type="ECO:0000256" key="6">
    <source>
        <dbReference type="SAM" id="MobiDB-lite"/>
    </source>
</evidence>
<feature type="region of interest" description="Disordered" evidence="6">
    <location>
        <begin position="292"/>
        <end position="311"/>
    </location>
</feature>
<dbReference type="InParanoid" id="B7G196"/>
<evidence type="ECO:0000256" key="4">
    <source>
        <dbReference type="ARBA" id="ARBA00022777"/>
    </source>
</evidence>
<dbReference type="GO" id="GO:0005524">
    <property type="term" value="F:ATP binding"/>
    <property type="evidence" value="ECO:0007669"/>
    <property type="project" value="UniProtKB-KW"/>
</dbReference>
<dbReference type="CDD" id="cd14133">
    <property type="entry name" value="PKc_DYRK_like"/>
    <property type="match status" value="1"/>
</dbReference>
<dbReference type="EMBL" id="CM000613">
    <property type="protein sequence ID" value="EEC47467.1"/>
    <property type="molecule type" value="Genomic_DNA"/>
</dbReference>
<feature type="domain" description="Protein kinase" evidence="7">
    <location>
        <begin position="36"/>
        <end position="349"/>
    </location>
</feature>
<dbReference type="GeneID" id="7201550"/>
<sequence length="354" mass="40733">DLEYFYLPIIFKSHVTGFEPTKDLFLEQGNIVAGQYLVEGELGSAAFSTAYRCTDLNSDQDSDGEHEEVCLKVIKNTKDFFDQSLDEIKILELLRQTGKCNENHLIEMKTFFYHREHLIIVTELLRQNLFEFGKFIIEDNEEPYFTMNRLAYITRQCLTALRFVHNLGLVHSDVKPENILLASYSRAQIKLIDFGSSCYLTDRQSSYIQSRSYRAPEVVLGLPYDGRIDIWSLGCVVAEMYTGEVTFQNDSIVSMLSRIEAICGAFPYHMIVQGRQSENFFTKRGLLFESLSEEEETNNDSHHSDKGEQNTLSKDLTRQAMFVDFVRKLLTIDPEVRPTAGQALEHPWMKYASA</sequence>
<dbReference type="RefSeq" id="XP_002180815.1">
    <property type="nucleotide sequence ID" value="XM_002180779.1"/>
</dbReference>
<dbReference type="Gene3D" id="3.30.200.20">
    <property type="entry name" value="Phosphorylase Kinase, domain 1"/>
    <property type="match status" value="1"/>
</dbReference>
<dbReference type="GO" id="GO:0004674">
    <property type="term" value="F:protein serine/threonine kinase activity"/>
    <property type="evidence" value="ECO:0007669"/>
    <property type="project" value="UniProtKB-KW"/>
</dbReference>
<evidence type="ECO:0000259" key="7">
    <source>
        <dbReference type="PROSITE" id="PS50011"/>
    </source>
</evidence>
<protein>
    <submittedName>
        <fullName evidence="8">2-hydroxyacid dehydrogenase</fullName>
        <ecNumber evidence="8">1.1.1.28</ecNumber>
    </submittedName>
</protein>
<dbReference type="KEGG" id="pti:PHATRDRAFT_1469"/>
<gene>
    <name evidence="8" type="ORF">PHATRDRAFT_1469</name>
</gene>
<evidence type="ECO:0000256" key="2">
    <source>
        <dbReference type="ARBA" id="ARBA00022679"/>
    </source>
</evidence>
<evidence type="ECO:0000256" key="1">
    <source>
        <dbReference type="ARBA" id="ARBA00022527"/>
    </source>
</evidence>
<evidence type="ECO:0000256" key="5">
    <source>
        <dbReference type="ARBA" id="ARBA00022840"/>
    </source>
</evidence>
<dbReference type="SMART" id="SM00220">
    <property type="entry name" value="S_TKc"/>
    <property type="match status" value="1"/>
</dbReference>
<reference evidence="9" key="2">
    <citation type="submission" date="2008-08" db="EMBL/GenBank/DDBJ databases">
        <authorList>
            <consortium name="Diatom Consortium"/>
            <person name="Grigoriev I."/>
            <person name="Grimwood J."/>
            <person name="Kuo A."/>
            <person name="Otillar R.P."/>
            <person name="Salamov A."/>
            <person name="Detter J.C."/>
            <person name="Lindquist E."/>
            <person name="Shapiro H."/>
            <person name="Lucas S."/>
            <person name="Glavina del Rio T."/>
            <person name="Pitluck S."/>
            <person name="Rokhsar D."/>
            <person name="Bowler C."/>
        </authorList>
    </citation>
    <scope>GENOME REANNOTATION</scope>
    <source>
        <strain evidence="9">CCAP 1055/1</strain>
    </source>
</reference>
<dbReference type="GO" id="GO:0008720">
    <property type="term" value="F:D-lactate dehydrogenase (NAD+) activity"/>
    <property type="evidence" value="ECO:0007669"/>
    <property type="project" value="UniProtKB-EC"/>
</dbReference>
<proteinExistence type="predicted"/>
<feature type="non-terminal residue" evidence="8">
    <location>
        <position position="1"/>
    </location>
</feature>
<dbReference type="PROSITE" id="PS50011">
    <property type="entry name" value="PROTEIN_KINASE_DOM"/>
    <property type="match status" value="1"/>
</dbReference>
<dbReference type="Gene3D" id="1.10.510.10">
    <property type="entry name" value="Transferase(Phosphotransferase) domain 1"/>
    <property type="match status" value="1"/>
</dbReference>
<dbReference type="OrthoDB" id="9332038at2759"/>
<keyword evidence="4" id="KW-0418">Kinase</keyword>
<reference evidence="8 9" key="1">
    <citation type="journal article" date="2008" name="Nature">
        <title>The Phaeodactylum genome reveals the evolutionary history of diatom genomes.</title>
        <authorList>
            <person name="Bowler C."/>
            <person name="Allen A.E."/>
            <person name="Badger J.H."/>
            <person name="Grimwood J."/>
            <person name="Jabbari K."/>
            <person name="Kuo A."/>
            <person name="Maheswari U."/>
            <person name="Martens C."/>
            <person name="Maumus F."/>
            <person name="Otillar R.P."/>
            <person name="Rayko E."/>
            <person name="Salamov A."/>
            <person name="Vandepoele K."/>
            <person name="Beszteri B."/>
            <person name="Gruber A."/>
            <person name="Heijde M."/>
            <person name="Katinka M."/>
            <person name="Mock T."/>
            <person name="Valentin K."/>
            <person name="Verret F."/>
            <person name="Berges J.A."/>
            <person name="Brownlee C."/>
            <person name="Cadoret J.P."/>
            <person name="Chiovitti A."/>
            <person name="Choi C.J."/>
            <person name="Coesel S."/>
            <person name="De Martino A."/>
            <person name="Detter J.C."/>
            <person name="Durkin C."/>
            <person name="Falciatore A."/>
            <person name="Fournet J."/>
            <person name="Haruta M."/>
            <person name="Huysman M.J."/>
            <person name="Jenkins B.D."/>
            <person name="Jiroutova K."/>
            <person name="Jorgensen R.E."/>
            <person name="Joubert Y."/>
            <person name="Kaplan A."/>
            <person name="Kroger N."/>
            <person name="Kroth P.G."/>
            <person name="La Roche J."/>
            <person name="Lindquist E."/>
            <person name="Lommer M."/>
            <person name="Martin-Jezequel V."/>
            <person name="Lopez P.J."/>
            <person name="Lucas S."/>
            <person name="Mangogna M."/>
            <person name="McGinnis K."/>
            <person name="Medlin L.K."/>
            <person name="Montsant A."/>
            <person name="Oudot-Le Secq M.P."/>
            <person name="Napoli C."/>
            <person name="Obornik M."/>
            <person name="Parker M.S."/>
            <person name="Petit J.L."/>
            <person name="Porcel B.M."/>
            <person name="Poulsen N."/>
            <person name="Robison M."/>
            <person name="Rychlewski L."/>
            <person name="Rynearson T.A."/>
            <person name="Schmutz J."/>
            <person name="Shapiro H."/>
            <person name="Siaut M."/>
            <person name="Stanley M."/>
            <person name="Sussman M.R."/>
            <person name="Taylor A.R."/>
            <person name="Vardi A."/>
            <person name="von Dassow P."/>
            <person name="Vyverman W."/>
            <person name="Willis A."/>
            <person name="Wyrwicz L.S."/>
            <person name="Rokhsar D.S."/>
            <person name="Weissenbach J."/>
            <person name="Armbrust E.V."/>
            <person name="Green B.R."/>
            <person name="Van de Peer Y."/>
            <person name="Grigoriev I.V."/>
        </authorList>
    </citation>
    <scope>NUCLEOTIDE SEQUENCE [LARGE SCALE GENOMIC DNA]</scope>
    <source>
        <strain evidence="8 9">CCAP 1055/1</strain>
    </source>
</reference>
<feature type="non-terminal residue" evidence="8">
    <location>
        <position position="354"/>
    </location>
</feature>
<dbReference type="PANTHER" id="PTHR24058:SF124">
    <property type="entry name" value="PROTEIN KINASE SUPERFAMILY PROTEIN"/>
    <property type="match status" value="1"/>
</dbReference>
<evidence type="ECO:0000313" key="9">
    <source>
        <dbReference type="Proteomes" id="UP000000759"/>
    </source>
</evidence>
<dbReference type="EC" id="1.1.1.28" evidence="8"/>
<dbReference type="PANTHER" id="PTHR24058">
    <property type="entry name" value="DUAL SPECIFICITY PROTEIN KINASE"/>
    <property type="match status" value="1"/>
</dbReference>
<dbReference type="SUPFAM" id="SSF56112">
    <property type="entry name" value="Protein kinase-like (PK-like)"/>
    <property type="match status" value="1"/>
</dbReference>
<name>B7G196_PHATC</name>
<dbReference type="AlphaFoldDB" id="B7G196"/>
<keyword evidence="8" id="KW-0560">Oxidoreductase</keyword>
<dbReference type="PROSITE" id="PS00108">
    <property type="entry name" value="PROTEIN_KINASE_ST"/>
    <property type="match status" value="1"/>
</dbReference>
<dbReference type="Pfam" id="PF00069">
    <property type="entry name" value="Pkinase"/>
    <property type="match status" value="1"/>
</dbReference>
<dbReference type="STRING" id="556484.B7G196"/>
<keyword evidence="2" id="KW-0808">Transferase</keyword>
<keyword evidence="3" id="KW-0547">Nucleotide-binding</keyword>
<organism evidence="8 9">
    <name type="scientific">Phaeodactylum tricornutum (strain CCAP 1055/1)</name>
    <dbReference type="NCBI Taxonomy" id="556484"/>
    <lineage>
        <taxon>Eukaryota</taxon>
        <taxon>Sar</taxon>
        <taxon>Stramenopiles</taxon>
        <taxon>Ochrophyta</taxon>
        <taxon>Bacillariophyta</taxon>
        <taxon>Bacillariophyceae</taxon>
        <taxon>Bacillariophycidae</taxon>
        <taxon>Naviculales</taxon>
        <taxon>Phaeodactylaceae</taxon>
        <taxon>Phaeodactylum</taxon>
    </lineage>
</organism>
<keyword evidence="1" id="KW-0723">Serine/threonine-protein kinase</keyword>